<organism evidence="2 3">
    <name type="scientific">Mediterraneibacter gnavus</name>
    <name type="common">Ruminococcus gnavus</name>
    <dbReference type="NCBI Taxonomy" id="33038"/>
    <lineage>
        <taxon>Bacteria</taxon>
        <taxon>Bacillati</taxon>
        <taxon>Bacillota</taxon>
        <taxon>Clostridia</taxon>
        <taxon>Lachnospirales</taxon>
        <taxon>Lachnospiraceae</taxon>
        <taxon>Mediterraneibacter</taxon>
    </lineage>
</organism>
<dbReference type="EMBL" id="NIHS01000001">
    <property type="protein sequence ID" value="PLT75332.1"/>
    <property type="molecule type" value="Genomic_DNA"/>
</dbReference>
<keyword evidence="1" id="KW-0812">Transmembrane</keyword>
<keyword evidence="1" id="KW-0472">Membrane</keyword>
<evidence type="ECO:0000256" key="1">
    <source>
        <dbReference type="SAM" id="Phobius"/>
    </source>
</evidence>
<evidence type="ECO:0000313" key="3">
    <source>
        <dbReference type="Proteomes" id="UP000234891"/>
    </source>
</evidence>
<gene>
    <name evidence="2" type="ORF">CDL26_01355</name>
</gene>
<sequence>MRKISKYIFGIGGLAVAGLGLYAGLSNKEPAKYSLEWIKKLTDKDWEIEREVVRQKFCNPKYDESTRIGFQNLLSLFDKVKSDRDWAGIKPQGPAYHREHGFNLYKP</sequence>
<feature type="transmembrane region" description="Helical" evidence="1">
    <location>
        <begin position="7"/>
        <end position="25"/>
    </location>
</feature>
<protein>
    <submittedName>
        <fullName evidence="2">Uncharacterized protein</fullName>
    </submittedName>
</protein>
<dbReference type="Proteomes" id="UP000234891">
    <property type="component" value="Unassembled WGS sequence"/>
</dbReference>
<keyword evidence="1" id="KW-1133">Transmembrane helix</keyword>
<proteinExistence type="predicted"/>
<reference evidence="2 3" key="1">
    <citation type="journal article" date="2017" name="Genome Med.">
        <title>A novel Ruminococcus gnavus clade enriched in inflammatory bowel disease patients.</title>
        <authorList>
            <person name="Hall A.B."/>
            <person name="Yassour M."/>
            <person name="Sauk J."/>
            <person name="Garner A."/>
            <person name="Jiang X."/>
            <person name="Arthur T."/>
            <person name="Lagoudas G.K."/>
            <person name="Vatanen T."/>
            <person name="Fornelos N."/>
            <person name="Wilson R."/>
            <person name="Bertha M."/>
            <person name="Cohen M."/>
            <person name="Garber J."/>
            <person name="Khalili H."/>
            <person name="Gevers D."/>
            <person name="Ananthakrishnan A.N."/>
            <person name="Kugathasan S."/>
            <person name="Lander E.S."/>
            <person name="Blainey P."/>
            <person name="Vlamakis H."/>
            <person name="Xavier R.J."/>
            <person name="Huttenhower C."/>
        </authorList>
    </citation>
    <scope>NUCLEOTIDE SEQUENCE [LARGE SCALE GENOMIC DNA]</scope>
    <source>
        <strain evidence="2 3">RJX1124</strain>
    </source>
</reference>
<dbReference type="AlphaFoldDB" id="A0A2N5PJN4"/>
<comment type="caution">
    <text evidence="2">The sequence shown here is derived from an EMBL/GenBank/DDBJ whole genome shotgun (WGS) entry which is preliminary data.</text>
</comment>
<name>A0A2N5PJN4_MEDGN</name>
<evidence type="ECO:0000313" key="2">
    <source>
        <dbReference type="EMBL" id="PLT75332.1"/>
    </source>
</evidence>
<accession>A0A2N5PJN4</accession>
<dbReference type="RefSeq" id="WP_101869939.1">
    <property type="nucleotide sequence ID" value="NZ_NIHS01000001.1"/>
</dbReference>